<evidence type="ECO:0000313" key="2">
    <source>
        <dbReference type="EMBL" id="EYD71552.1"/>
    </source>
</evidence>
<dbReference type="Proteomes" id="UP000019666">
    <property type="component" value="Unassembled WGS sequence"/>
</dbReference>
<dbReference type="STRING" id="442562.Rumeso_04953"/>
<dbReference type="HOGENOM" id="CLU_2510640_0_0_5"/>
<organism evidence="2 3">
    <name type="scientific">Rubellimicrobium mesophilum DSM 19309</name>
    <dbReference type="NCBI Taxonomy" id="442562"/>
    <lineage>
        <taxon>Bacteria</taxon>
        <taxon>Pseudomonadati</taxon>
        <taxon>Pseudomonadota</taxon>
        <taxon>Alphaproteobacteria</taxon>
        <taxon>Rhodobacterales</taxon>
        <taxon>Roseobacteraceae</taxon>
        <taxon>Rubellimicrobium</taxon>
    </lineage>
</organism>
<feature type="compositionally biased region" description="Basic and acidic residues" evidence="1">
    <location>
        <begin position="1"/>
        <end position="13"/>
    </location>
</feature>
<protein>
    <submittedName>
        <fullName evidence="2">Uncharacterized protein</fullName>
    </submittedName>
</protein>
<name>A0A017HAR5_9RHOB</name>
<accession>A0A017HAR5</accession>
<keyword evidence="3" id="KW-1185">Reference proteome</keyword>
<dbReference type="EMBL" id="AOSK01000136">
    <property type="protein sequence ID" value="EYD71552.1"/>
    <property type="molecule type" value="Genomic_DNA"/>
</dbReference>
<feature type="region of interest" description="Disordered" evidence="1">
    <location>
        <begin position="1"/>
        <end position="22"/>
    </location>
</feature>
<proteinExistence type="predicted"/>
<reference evidence="2 3" key="1">
    <citation type="submission" date="2013-02" db="EMBL/GenBank/DDBJ databases">
        <authorList>
            <person name="Fiebig A."/>
            <person name="Goeker M."/>
            <person name="Klenk H.-P.P."/>
        </authorList>
    </citation>
    <scope>NUCLEOTIDE SEQUENCE [LARGE SCALE GENOMIC DNA]</scope>
    <source>
        <strain evidence="2 3">DSM 19309</strain>
    </source>
</reference>
<comment type="caution">
    <text evidence="2">The sequence shown here is derived from an EMBL/GenBank/DDBJ whole genome shotgun (WGS) entry which is preliminary data.</text>
</comment>
<dbReference type="AlphaFoldDB" id="A0A017HAR5"/>
<dbReference type="RefSeq" id="WP_037284313.1">
    <property type="nucleotide sequence ID" value="NZ_KK088637.1"/>
</dbReference>
<evidence type="ECO:0000256" key="1">
    <source>
        <dbReference type="SAM" id="MobiDB-lite"/>
    </source>
</evidence>
<gene>
    <name evidence="2" type="ORF">Rumeso_04953</name>
</gene>
<sequence>MSEEPKPEGRSMEELLDNTPEAVAMRRTRALRAEARAKVEAARAREEAKPPKPGSLKRRAIVGGVLAIAAAARLMAKFGRSSRTP</sequence>
<evidence type="ECO:0000313" key="3">
    <source>
        <dbReference type="Proteomes" id="UP000019666"/>
    </source>
</evidence>